<dbReference type="PANTHER" id="PTHR11040:SF44">
    <property type="entry name" value="PROTEIN ZNTC-RELATED"/>
    <property type="match status" value="1"/>
</dbReference>
<proteinExistence type="predicted"/>
<dbReference type="EMBL" id="JAMQKB010000045">
    <property type="protein sequence ID" value="MDC3426346.1"/>
    <property type="molecule type" value="Genomic_DNA"/>
</dbReference>
<feature type="transmembrane region" description="Helical" evidence="5">
    <location>
        <begin position="6"/>
        <end position="25"/>
    </location>
</feature>
<evidence type="ECO:0000256" key="1">
    <source>
        <dbReference type="ARBA" id="ARBA00004141"/>
    </source>
</evidence>
<feature type="transmembrane region" description="Helical" evidence="5">
    <location>
        <begin position="165"/>
        <end position="186"/>
    </location>
</feature>
<dbReference type="PANTHER" id="PTHR11040">
    <property type="entry name" value="ZINC/IRON TRANSPORTER"/>
    <property type="match status" value="1"/>
</dbReference>
<dbReference type="AlphaFoldDB" id="A0A9X3WY05"/>
<keyword evidence="4 5" id="KW-0472">Membrane</keyword>
<evidence type="ECO:0000256" key="4">
    <source>
        <dbReference type="ARBA" id="ARBA00023136"/>
    </source>
</evidence>
<comment type="subcellular location">
    <subcellularLocation>
        <location evidence="1">Membrane</location>
        <topology evidence="1">Multi-pass membrane protein</topology>
    </subcellularLocation>
</comment>
<keyword evidence="3 5" id="KW-1133">Transmembrane helix</keyword>
<dbReference type="Proteomes" id="UP001145050">
    <property type="component" value="Unassembled WGS sequence"/>
</dbReference>
<dbReference type="GO" id="GO:0016020">
    <property type="term" value="C:membrane"/>
    <property type="evidence" value="ECO:0007669"/>
    <property type="project" value="UniProtKB-SubCell"/>
</dbReference>
<comment type="caution">
    <text evidence="6">The sequence shown here is derived from an EMBL/GenBank/DDBJ whole genome shotgun (WGS) entry which is preliminary data.</text>
</comment>
<organism evidence="6 7">
    <name type="scientific">Terrihalobacillus insolitus</name>
    <dbReference type="NCBI Taxonomy" id="2950438"/>
    <lineage>
        <taxon>Bacteria</taxon>
        <taxon>Bacillati</taxon>
        <taxon>Bacillota</taxon>
        <taxon>Bacilli</taxon>
        <taxon>Bacillales</taxon>
        <taxon>Bacillaceae</taxon>
        <taxon>Terrihalobacillus</taxon>
    </lineage>
</organism>
<evidence type="ECO:0000313" key="6">
    <source>
        <dbReference type="EMBL" id="MDC3426346.1"/>
    </source>
</evidence>
<dbReference type="Pfam" id="PF02535">
    <property type="entry name" value="Zip"/>
    <property type="match status" value="1"/>
</dbReference>
<evidence type="ECO:0000256" key="2">
    <source>
        <dbReference type="ARBA" id="ARBA00022692"/>
    </source>
</evidence>
<evidence type="ECO:0000313" key="7">
    <source>
        <dbReference type="Proteomes" id="UP001145050"/>
    </source>
</evidence>
<dbReference type="GO" id="GO:0005385">
    <property type="term" value="F:zinc ion transmembrane transporter activity"/>
    <property type="evidence" value="ECO:0007669"/>
    <property type="project" value="TreeGrafter"/>
</dbReference>
<dbReference type="InterPro" id="IPR003689">
    <property type="entry name" value="ZIP"/>
</dbReference>
<evidence type="ECO:0000256" key="5">
    <source>
        <dbReference type="SAM" id="Phobius"/>
    </source>
</evidence>
<accession>A0A9X3WY05</accession>
<sequence>MTVWGIVVFLFISAFATLLGGIAVVRKNWSQDTLNYMMAFGAGFLLAIAILDLVPEGLSQTSDNAIYILLGFMTLLAFQNILTNHFHFGYETHMDKHSDKKAGVGAFLGMSIHSFFDGFSIVAGFEVSSQLGFLVFVAVVLHKIPDGLTISSIVLTAFNDKKKAFIASAVLSLSTLLGGALVWIIRYTGAASSEVSESIARIGLSFSAGVFLYVAATDLLPIVNKSEQRKVGLFVFVGVIVFYLVSLLVGFAGLE</sequence>
<feature type="transmembrane region" description="Helical" evidence="5">
    <location>
        <begin position="198"/>
        <end position="220"/>
    </location>
</feature>
<protein>
    <submittedName>
        <fullName evidence="6">ZIP family metal transporter</fullName>
    </submittedName>
</protein>
<feature type="transmembrane region" description="Helical" evidence="5">
    <location>
        <begin position="34"/>
        <end position="53"/>
    </location>
</feature>
<feature type="transmembrane region" description="Helical" evidence="5">
    <location>
        <begin position="232"/>
        <end position="254"/>
    </location>
</feature>
<reference evidence="6" key="1">
    <citation type="submission" date="2022-06" db="EMBL/GenBank/DDBJ databases">
        <title>Aquibacillus sp. a new bacterium isolated from soil saline samples.</title>
        <authorList>
            <person name="Galisteo C."/>
            <person name="De La Haba R."/>
            <person name="Sanchez-Porro C."/>
            <person name="Ventosa A."/>
        </authorList>
    </citation>
    <scope>NUCLEOTIDE SEQUENCE</scope>
    <source>
        <strain evidence="6">3ASR75-11</strain>
    </source>
</reference>
<feature type="transmembrane region" description="Helical" evidence="5">
    <location>
        <begin position="104"/>
        <end position="125"/>
    </location>
</feature>
<feature type="transmembrane region" description="Helical" evidence="5">
    <location>
        <begin position="65"/>
        <end position="83"/>
    </location>
</feature>
<feature type="transmembrane region" description="Helical" evidence="5">
    <location>
        <begin position="131"/>
        <end position="158"/>
    </location>
</feature>
<keyword evidence="7" id="KW-1185">Reference proteome</keyword>
<gene>
    <name evidence="6" type="ORF">NC797_17920</name>
</gene>
<dbReference type="RefSeq" id="WP_272438171.1">
    <property type="nucleotide sequence ID" value="NZ_JAMQKB010000045.1"/>
</dbReference>
<evidence type="ECO:0000256" key="3">
    <source>
        <dbReference type="ARBA" id="ARBA00022989"/>
    </source>
</evidence>
<keyword evidence="2 5" id="KW-0812">Transmembrane</keyword>
<name>A0A9X3WY05_9BACI</name>